<dbReference type="Pfam" id="PF03188">
    <property type="entry name" value="Cytochrom_B561"/>
    <property type="match status" value="1"/>
</dbReference>
<name>A0A0D2G6F8_9EURO</name>
<dbReference type="AlphaFoldDB" id="A0A0D2G6F8"/>
<reference evidence="10 11" key="1">
    <citation type="submission" date="2015-01" db="EMBL/GenBank/DDBJ databases">
        <title>The Genome Sequence of Capronia semiimmersa CBS27337.</title>
        <authorList>
            <consortium name="The Broad Institute Genomics Platform"/>
            <person name="Cuomo C."/>
            <person name="de Hoog S."/>
            <person name="Gorbushina A."/>
            <person name="Stielow B."/>
            <person name="Teixiera M."/>
            <person name="Abouelleil A."/>
            <person name="Chapman S.B."/>
            <person name="Priest M."/>
            <person name="Young S.K."/>
            <person name="Wortman J."/>
            <person name="Nusbaum C."/>
            <person name="Birren B."/>
        </authorList>
    </citation>
    <scope>NUCLEOTIDE SEQUENCE [LARGE SCALE GENOMIC DNA]</scope>
    <source>
        <strain evidence="10 11">CBS 27337</strain>
    </source>
</reference>
<evidence type="ECO:0000256" key="1">
    <source>
        <dbReference type="ARBA" id="ARBA00004370"/>
    </source>
</evidence>
<feature type="domain" description="Cytochrome b561" evidence="9">
    <location>
        <begin position="19"/>
        <end position="222"/>
    </location>
</feature>
<evidence type="ECO:0000256" key="3">
    <source>
        <dbReference type="ARBA" id="ARBA00022692"/>
    </source>
</evidence>
<keyword evidence="3 7" id="KW-0812">Transmembrane</keyword>
<keyword evidence="4" id="KW-0249">Electron transport</keyword>
<dbReference type="SMART" id="SM00665">
    <property type="entry name" value="B561"/>
    <property type="match status" value="1"/>
</dbReference>
<evidence type="ECO:0000256" key="5">
    <source>
        <dbReference type="ARBA" id="ARBA00022989"/>
    </source>
</evidence>
<dbReference type="HOGENOM" id="CLU_065428_2_0_1"/>
<dbReference type="STRING" id="5601.A0A0D2G6F8"/>
<dbReference type="PROSITE" id="PS50939">
    <property type="entry name" value="CYTOCHROME_B561"/>
    <property type="match status" value="1"/>
</dbReference>
<evidence type="ECO:0000256" key="7">
    <source>
        <dbReference type="SAM" id="Phobius"/>
    </source>
</evidence>
<feature type="transmembrane region" description="Helical" evidence="7">
    <location>
        <begin position="169"/>
        <end position="189"/>
    </location>
</feature>
<feature type="transmembrane region" description="Helical" evidence="7">
    <location>
        <begin position="57"/>
        <end position="77"/>
    </location>
</feature>
<dbReference type="InterPro" id="IPR006593">
    <property type="entry name" value="Cyt_b561/ferric_Rdtase_TM"/>
</dbReference>
<feature type="transmembrane region" description="Helical" evidence="7">
    <location>
        <begin position="122"/>
        <end position="143"/>
    </location>
</feature>
<dbReference type="Proteomes" id="UP000054266">
    <property type="component" value="Unassembled WGS sequence"/>
</dbReference>
<keyword evidence="8" id="KW-0732">Signal</keyword>
<evidence type="ECO:0000256" key="2">
    <source>
        <dbReference type="ARBA" id="ARBA00022448"/>
    </source>
</evidence>
<evidence type="ECO:0000259" key="9">
    <source>
        <dbReference type="PROSITE" id="PS50939"/>
    </source>
</evidence>
<gene>
    <name evidence="10" type="ORF">PV04_06774</name>
</gene>
<evidence type="ECO:0000256" key="4">
    <source>
        <dbReference type="ARBA" id="ARBA00022982"/>
    </source>
</evidence>
<protein>
    <recommendedName>
        <fullName evidence="9">Cytochrome b561 domain-containing protein</fullName>
    </recommendedName>
</protein>
<dbReference type="GO" id="GO:0016020">
    <property type="term" value="C:membrane"/>
    <property type="evidence" value="ECO:0007669"/>
    <property type="project" value="UniProtKB-SubCell"/>
</dbReference>
<dbReference type="EMBL" id="KN846959">
    <property type="protein sequence ID" value="KIW67529.1"/>
    <property type="molecule type" value="Genomic_DNA"/>
</dbReference>
<feature type="signal peptide" evidence="8">
    <location>
        <begin position="1"/>
        <end position="24"/>
    </location>
</feature>
<feature type="transmembrane region" description="Helical" evidence="7">
    <location>
        <begin position="201"/>
        <end position="220"/>
    </location>
</feature>
<proteinExistence type="predicted"/>
<organism evidence="10 11">
    <name type="scientific">Phialophora macrospora</name>
    <dbReference type="NCBI Taxonomy" id="1851006"/>
    <lineage>
        <taxon>Eukaryota</taxon>
        <taxon>Fungi</taxon>
        <taxon>Dikarya</taxon>
        <taxon>Ascomycota</taxon>
        <taxon>Pezizomycotina</taxon>
        <taxon>Eurotiomycetes</taxon>
        <taxon>Chaetothyriomycetidae</taxon>
        <taxon>Chaetothyriales</taxon>
        <taxon>Herpotrichiellaceae</taxon>
        <taxon>Phialophora</taxon>
    </lineage>
</organism>
<keyword evidence="2" id="KW-0813">Transport</keyword>
<sequence length="251" mass="27561">MKCSTSSFHFFLLLLVAGISQVLATSASEMASSEESHLFSRSAPPATKHLSDKVHGILMGITVILIFPFGSICWRLLDRVVSGRTLFKIHICCQLLGLGMLVSGFGVGVWVCIIHNEVYNDAYGHGVLGTILTALMLLQPLVGQWHHSLYKRKSPGQMFNPWIRRSHVWLGRVLMVVSIVNGATGIVLANNTPGGEKGYSAAAGIVGVIYIVIVLLWYWNRSKQHADENRHDMMERRVDNKSGPAVAVGQV</sequence>
<dbReference type="CDD" id="cd08760">
    <property type="entry name" value="Cyt_b561_FRRS1_like"/>
    <property type="match status" value="1"/>
</dbReference>
<keyword evidence="5 7" id="KW-1133">Transmembrane helix</keyword>
<evidence type="ECO:0000256" key="8">
    <source>
        <dbReference type="SAM" id="SignalP"/>
    </source>
</evidence>
<evidence type="ECO:0000313" key="11">
    <source>
        <dbReference type="Proteomes" id="UP000054266"/>
    </source>
</evidence>
<accession>A0A0D2G6F8</accession>
<keyword evidence="6 7" id="KW-0472">Membrane</keyword>
<dbReference type="Gene3D" id="1.20.120.1770">
    <property type="match status" value="1"/>
</dbReference>
<feature type="chain" id="PRO_5002258324" description="Cytochrome b561 domain-containing protein" evidence="8">
    <location>
        <begin position="25"/>
        <end position="251"/>
    </location>
</feature>
<dbReference type="PANTHER" id="PTHR47797:SF1">
    <property type="entry name" value="CYTOCHROME B561 DOMAIN-CONTAINING PROTEIN-RELATED"/>
    <property type="match status" value="1"/>
</dbReference>
<evidence type="ECO:0000313" key="10">
    <source>
        <dbReference type="EMBL" id="KIW67529.1"/>
    </source>
</evidence>
<keyword evidence="11" id="KW-1185">Reference proteome</keyword>
<feature type="transmembrane region" description="Helical" evidence="7">
    <location>
        <begin position="89"/>
        <end position="116"/>
    </location>
</feature>
<dbReference type="PANTHER" id="PTHR47797">
    <property type="entry name" value="DEHYDROGENASE, PUTATIVE (AFU_ORTHOLOGUE AFUA_8G05805)-RELATED"/>
    <property type="match status" value="1"/>
</dbReference>
<evidence type="ECO:0000256" key="6">
    <source>
        <dbReference type="ARBA" id="ARBA00023136"/>
    </source>
</evidence>
<comment type="subcellular location">
    <subcellularLocation>
        <location evidence="1">Membrane</location>
    </subcellularLocation>
</comment>